<protein>
    <recommendedName>
        <fullName evidence="1">Glycosyltransferase 2-like domain-containing protein</fullName>
    </recommendedName>
</protein>
<organism evidence="2 3">
    <name type="scientific">Candidatus Gottesmanbacteria bacterium RIFCSPHIGHO2_01_FULL_47_48</name>
    <dbReference type="NCBI Taxonomy" id="1798381"/>
    <lineage>
        <taxon>Bacteria</taxon>
        <taxon>Candidatus Gottesmaniibacteriota</taxon>
    </lineage>
</organism>
<evidence type="ECO:0000259" key="1">
    <source>
        <dbReference type="Pfam" id="PF00535"/>
    </source>
</evidence>
<sequence>MQSKLFLSIVIPAFNETVNFKAGVLKPSFDFLRKQKFSWEVIFVDDGSTDETYKLLIDLCHKNKNCRVLRISHGGRAAAMAKGMLEARGKYVLYTDFDQSTSLDQVVPFIKSLKSGYDVAIGSRGYGTTVRYDSILNKVRAGVFARLSRALLLPGIVDTSCGFKLYTNDAAKKIFSSLKVSIPRNLKDAYMGAVDTEILFLARRFGFRIDQIPVNWVRRPGTRLNVIMEVSRIMKDMFLLKYYALSGKYE</sequence>
<name>A0A1F6A4Z2_9BACT</name>
<dbReference type="PANTHER" id="PTHR10859">
    <property type="entry name" value="GLYCOSYL TRANSFERASE"/>
    <property type="match status" value="1"/>
</dbReference>
<dbReference type="AlphaFoldDB" id="A0A1F6A4Z2"/>
<dbReference type="InterPro" id="IPR001173">
    <property type="entry name" value="Glyco_trans_2-like"/>
</dbReference>
<dbReference type="Pfam" id="PF00535">
    <property type="entry name" value="Glycos_transf_2"/>
    <property type="match status" value="1"/>
</dbReference>
<feature type="domain" description="Glycosyltransferase 2-like" evidence="1">
    <location>
        <begin position="8"/>
        <end position="175"/>
    </location>
</feature>
<dbReference type="Gene3D" id="3.90.550.10">
    <property type="entry name" value="Spore Coat Polysaccharide Biosynthesis Protein SpsA, Chain A"/>
    <property type="match status" value="1"/>
</dbReference>
<dbReference type="SUPFAM" id="SSF53448">
    <property type="entry name" value="Nucleotide-diphospho-sugar transferases"/>
    <property type="match status" value="1"/>
</dbReference>
<dbReference type="STRING" id="1798381.A2721_01050"/>
<dbReference type="InterPro" id="IPR029044">
    <property type="entry name" value="Nucleotide-diphossugar_trans"/>
</dbReference>
<accession>A0A1F6A4Z2</accession>
<evidence type="ECO:0000313" key="3">
    <source>
        <dbReference type="Proteomes" id="UP000177871"/>
    </source>
</evidence>
<evidence type="ECO:0000313" key="2">
    <source>
        <dbReference type="EMBL" id="OGG19723.1"/>
    </source>
</evidence>
<dbReference type="PANTHER" id="PTHR10859:SF91">
    <property type="entry name" value="DOLICHYL-PHOSPHATE BETA-GLUCOSYLTRANSFERASE"/>
    <property type="match status" value="1"/>
</dbReference>
<comment type="caution">
    <text evidence="2">The sequence shown here is derived from an EMBL/GenBank/DDBJ whole genome shotgun (WGS) entry which is preliminary data.</text>
</comment>
<dbReference type="Proteomes" id="UP000177871">
    <property type="component" value="Unassembled WGS sequence"/>
</dbReference>
<dbReference type="GO" id="GO:0006487">
    <property type="term" value="P:protein N-linked glycosylation"/>
    <property type="evidence" value="ECO:0007669"/>
    <property type="project" value="TreeGrafter"/>
</dbReference>
<reference evidence="2 3" key="1">
    <citation type="journal article" date="2016" name="Nat. Commun.">
        <title>Thousands of microbial genomes shed light on interconnected biogeochemical processes in an aquifer system.</title>
        <authorList>
            <person name="Anantharaman K."/>
            <person name="Brown C.T."/>
            <person name="Hug L.A."/>
            <person name="Sharon I."/>
            <person name="Castelle C.J."/>
            <person name="Probst A.J."/>
            <person name="Thomas B.C."/>
            <person name="Singh A."/>
            <person name="Wilkins M.J."/>
            <person name="Karaoz U."/>
            <person name="Brodie E.L."/>
            <person name="Williams K.H."/>
            <person name="Hubbard S.S."/>
            <person name="Banfield J.F."/>
        </authorList>
    </citation>
    <scope>NUCLEOTIDE SEQUENCE [LARGE SCALE GENOMIC DNA]</scope>
</reference>
<proteinExistence type="predicted"/>
<dbReference type="EMBL" id="MFJK01000004">
    <property type="protein sequence ID" value="OGG19723.1"/>
    <property type="molecule type" value="Genomic_DNA"/>
</dbReference>
<gene>
    <name evidence="2" type="ORF">A2721_01050</name>
</gene>